<keyword evidence="5" id="KW-0408">Iron</keyword>
<evidence type="ECO:0000256" key="4">
    <source>
        <dbReference type="ARBA" id="ARBA00023002"/>
    </source>
</evidence>
<keyword evidence="3" id="KW-0479">Metal-binding</keyword>
<dbReference type="OrthoDB" id="1844152at2759"/>
<dbReference type="GeneID" id="43655584"/>
<dbReference type="PANTHER" id="PTHR46206">
    <property type="entry name" value="CYTOCHROME P450"/>
    <property type="match status" value="1"/>
</dbReference>
<dbReference type="InterPro" id="IPR001128">
    <property type="entry name" value="Cyt_P450"/>
</dbReference>
<keyword evidence="7" id="KW-1133">Transmembrane helix</keyword>
<keyword evidence="7" id="KW-0472">Membrane</keyword>
<name>A0A5N6ZNA2_9EURO</name>
<dbReference type="Pfam" id="PF00067">
    <property type="entry name" value="p450"/>
    <property type="match status" value="1"/>
</dbReference>
<evidence type="ECO:0000256" key="2">
    <source>
        <dbReference type="ARBA" id="ARBA00010617"/>
    </source>
</evidence>
<dbReference type="PANTHER" id="PTHR46206:SF6">
    <property type="entry name" value="CYTOCHROME P450 MONOOXYGENASE AN1598-RELATED"/>
    <property type="match status" value="1"/>
</dbReference>
<dbReference type="RefSeq" id="XP_031922185.1">
    <property type="nucleotide sequence ID" value="XM_032071138.1"/>
</dbReference>
<evidence type="ECO:0000256" key="5">
    <source>
        <dbReference type="ARBA" id="ARBA00023004"/>
    </source>
</evidence>
<evidence type="ECO:0000256" key="1">
    <source>
        <dbReference type="ARBA" id="ARBA00001971"/>
    </source>
</evidence>
<protein>
    <submittedName>
        <fullName evidence="8">Ent-kaurene oxidase</fullName>
    </submittedName>
</protein>
<dbReference type="EMBL" id="ML737847">
    <property type="protein sequence ID" value="KAE8359104.1"/>
    <property type="molecule type" value="Genomic_DNA"/>
</dbReference>
<dbReference type="GO" id="GO:0020037">
    <property type="term" value="F:heme binding"/>
    <property type="evidence" value="ECO:0007669"/>
    <property type="project" value="InterPro"/>
</dbReference>
<dbReference type="GO" id="GO:0005506">
    <property type="term" value="F:iron ion binding"/>
    <property type="evidence" value="ECO:0007669"/>
    <property type="project" value="InterPro"/>
</dbReference>
<evidence type="ECO:0000313" key="9">
    <source>
        <dbReference type="Proteomes" id="UP000326268"/>
    </source>
</evidence>
<evidence type="ECO:0000313" key="8">
    <source>
        <dbReference type="EMBL" id="KAE8359104.1"/>
    </source>
</evidence>
<dbReference type="Proteomes" id="UP000326268">
    <property type="component" value="Unassembled WGS sequence"/>
</dbReference>
<evidence type="ECO:0000256" key="6">
    <source>
        <dbReference type="ARBA" id="ARBA00023033"/>
    </source>
</evidence>
<dbReference type="GO" id="GO:0019748">
    <property type="term" value="P:secondary metabolic process"/>
    <property type="evidence" value="ECO:0007669"/>
    <property type="project" value="UniProtKB-ARBA"/>
</dbReference>
<keyword evidence="9" id="KW-1185">Reference proteome</keyword>
<dbReference type="SUPFAM" id="SSF48264">
    <property type="entry name" value="Cytochrome P450"/>
    <property type="match status" value="1"/>
</dbReference>
<sequence length="550" mass="63325">MFEYVGKRKSGDILMGLLQLPRQQFRNLGLPETWDFVTLAVTAVVTCLLFYLAIASRQDLDDLKVPVIGYNNPWEPNMFVRLRFIRGSRSILREGYRQYKHYMFKVRRVGTDILVVSSQYMEEIRHLTKDATGSVPPLVKDYPGEWVHGTPFLRSTLQNVVLQQNLTPNLPAMIPTMIKEMNAAVESELGAQKDWTKVDIQPIIARIITRITGQIFLGEVEGSNEEWLDATIHYTENMFLTGWVLRFFPRFMRPLVVILLPSYYRLLKNVHSARRVIGRIVSERRAMEAQGTPEYRKPADVLQWMMNAATGEQAEPNDLAQRMLLLSVTSIHTTTLTMTQTIYDLCAHPEYFEPVRNEVVEALRRHRGWNKSTLTDMSKTDSLLKETQRFSPIFLLTWNRITDRPVTLSNGLYLPAGTRVAVPSNEILQDPAKVPGIDPSVYDAFRYSRIREDQGHPGNAQKYLMAKTDLDNLAFGYGKFACPGRFYAVNEMKMIFARMLLCYEFKYPDGQGRPQNFTIDSDLYPDPLTRLLIRQRDSIEDGIEELLETC</sequence>
<keyword evidence="7" id="KW-0812">Transmembrane</keyword>
<dbReference type="Gene3D" id="1.10.630.10">
    <property type="entry name" value="Cytochrome P450"/>
    <property type="match status" value="1"/>
</dbReference>
<comment type="similarity">
    <text evidence="2">Belongs to the cytochrome P450 family.</text>
</comment>
<proteinExistence type="inferred from homology"/>
<keyword evidence="6" id="KW-0503">Monooxygenase</keyword>
<keyword evidence="4" id="KW-0560">Oxidoreductase</keyword>
<feature type="transmembrane region" description="Helical" evidence="7">
    <location>
        <begin position="36"/>
        <end position="54"/>
    </location>
</feature>
<dbReference type="CDD" id="cd11041">
    <property type="entry name" value="CYP503A1-like"/>
    <property type="match status" value="1"/>
</dbReference>
<dbReference type="InterPro" id="IPR036396">
    <property type="entry name" value="Cyt_P450_sf"/>
</dbReference>
<dbReference type="GO" id="GO:0004497">
    <property type="term" value="F:monooxygenase activity"/>
    <property type="evidence" value="ECO:0007669"/>
    <property type="project" value="UniProtKB-KW"/>
</dbReference>
<organism evidence="8 9">
    <name type="scientific">Aspergillus caelatus</name>
    <dbReference type="NCBI Taxonomy" id="61420"/>
    <lineage>
        <taxon>Eukaryota</taxon>
        <taxon>Fungi</taxon>
        <taxon>Dikarya</taxon>
        <taxon>Ascomycota</taxon>
        <taxon>Pezizomycotina</taxon>
        <taxon>Eurotiomycetes</taxon>
        <taxon>Eurotiomycetidae</taxon>
        <taxon>Eurotiales</taxon>
        <taxon>Aspergillaceae</taxon>
        <taxon>Aspergillus</taxon>
        <taxon>Aspergillus subgen. Circumdati</taxon>
    </lineage>
</organism>
<dbReference type="GO" id="GO:0016705">
    <property type="term" value="F:oxidoreductase activity, acting on paired donors, with incorporation or reduction of molecular oxygen"/>
    <property type="evidence" value="ECO:0007669"/>
    <property type="project" value="InterPro"/>
</dbReference>
<evidence type="ECO:0000256" key="7">
    <source>
        <dbReference type="SAM" id="Phobius"/>
    </source>
</evidence>
<dbReference type="AlphaFoldDB" id="A0A5N6ZNA2"/>
<accession>A0A5N6ZNA2</accession>
<evidence type="ECO:0000256" key="3">
    <source>
        <dbReference type="ARBA" id="ARBA00022723"/>
    </source>
</evidence>
<gene>
    <name evidence="8" type="ORF">BDV27DRAFT_149888</name>
</gene>
<comment type="cofactor">
    <cofactor evidence="1">
        <name>heme</name>
        <dbReference type="ChEBI" id="CHEBI:30413"/>
    </cofactor>
</comment>
<reference evidence="8 9" key="1">
    <citation type="submission" date="2019-04" db="EMBL/GenBank/DDBJ databases">
        <title>Friends and foes A comparative genomics studyof 23 Aspergillus species from section Flavi.</title>
        <authorList>
            <consortium name="DOE Joint Genome Institute"/>
            <person name="Kjaerbolling I."/>
            <person name="Vesth T."/>
            <person name="Frisvad J.C."/>
            <person name="Nybo J.L."/>
            <person name="Theobald S."/>
            <person name="Kildgaard S."/>
            <person name="Isbrandt T."/>
            <person name="Kuo A."/>
            <person name="Sato A."/>
            <person name="Lyhne E.K."/>
            <person name="Kogle M.E."/>
            <person name="Wiebenga A."/>
            <person name="Kun R.S."/>
            <person name="Lubbers R.J."/>
            <person name="Makela M.R."/>
            <person name="Barry K."/>
            <person name="Chovatia M."/>
            <person name="Clum A."/>
            <person name="Daum C."/>
            <person name="Haridas S."/>
            <person name="He G."/>
            <person name="LaButti K."/>
            <person name="Lipzen A."/>
            <person name="Mondo S."/>
            <person name="Riley R."/>
            <person name="Salamov A."/>
            <person name="Simmons B.A."/>
            <person name="Magnuson J.K."/>
            <person name="Henrissat B."/>
            <person name="Mortensen U.H."/>
            <person name="Larsen T.O."/>
            <person name="Devries R.P."/>
            <person name="Grigoriev I.V."/>
            <person name="Machida M."/>
            <person name="Baker S.E."/>
            <person name="Andersen M.R."/>
        </authorList>
    </citation>
    <scope>NUCLEOTIDE SEQUENCE [LARGE SCALE GENOMIC DNA]</scope>
    <source>
        <strain evidence="8 9">CBS 763.97</strain>
    </source>
</reference>